<name>A0A1N6YUK0_9FLAO</name>
<reference evidence="2" key="1">
    <citation type="submission" date="2017-01" db="EMBL/GenBank/DDBJ databases">
        <authorList>
            <person name="Varghese N."/>
            <person name="Submissions S."/>
        </authorList>
    </citation>
    <scope>NUCLEOTIDE SEQUENCE [LARGE SCALE GENOMIC DNA]</scope>
    <source>
        <strain evidence="2">DSM 15366</strain>
    </source>
</reference>
<dbReference type="Proteomes" id="UP000186953">
    <property type="component" value="Unassembled WGS sequence"/>
</dbReference>
<evidence type="ECO:0008006" key="3">
    <source>
        <dbReference type="Google" id="ProtNLM"/>
    </source>
</evidence>
<organism evidence="1 2">
    <name type="scientific">Maribacter ulvicola</name>
    <dbReference type="NCBI Taxonomy" id="228959"/>
    <lineage>
        <taxon>Bacteria</taxon>
        <taxon>Pseudomonadati</taxon>
        <taxon>Bacteroidota</taxon>
        <taxon>Flavobacteriia</taxon>
        <taxon>Flavobacteriales</taxon>
        <taxon>Flavobacteriaceae</taxon>
        <taxon>Maribacter</taxon>
    </lineage>
</organism>
<dbReference type="STRING" id="228959.SAMN05421797_107151"/>
<dbReference type="EMBL" id="FTMA01000007">
    <property type="protein sequence ID" value="SIR18232.1"/>
    <property type="molecule type" value="Genomic_DNA"/>
</dbReference>
<accession>A0A1N6YUK0</accession>
<dbReference type="RefSeq" id="WP_076550073.1">
    <property type="nucleotide sequence ID" value="NZ_FTMA01000007.1"/>
</dbReference>
<evidence type="ECO:0000313" key="2">
    <source>
        <dbReference type="Proteomes" id="UP000186953"/>
    </source>
</evidence>
<dbReference type="AlphaFoldDB" id="A0A1N6YUK0"/>
<keyword evidence="2" id="KW-1185">Reference proteome</keyword>
<protein>
    <recommendedName>
        <fullName evidence="3">MetA-pathway of phenol degradation</fullName>
    </recommendedName>
</protein>
<gene>
    <name evidence="1" type="ORF">SAMN05421797_107151</name>
</gene>
<evidence type="ECO:0000313" key="1">
    <source>
        <dbReference type="EMBL" id="SIR18232.1"/>
    </source>
</evidence>
<sequence>MNKVVIIFLVCFGVSINLYSQQAEENQSLHSTPVPIQVTVGNQSSLYQMIFSKQFGNNNQYTFFNLSEYELSYESETPENYLIQSIFFYNINQNFSLGTGANLKAHGGFKPLIAGAYSFFNRNFDVVIQPSIELEKDGVGEVFVLLEWHPMKNKKVNPFVSIQGLTSYKAENGNHDFSYAYLKIGAQLGSFIVGPAVNFSEAGKGLNSQSNVNVGGFLRITI</sequence>
<proteinExistence type="predicted"/>